<evidence type="ECO:0000313" key="2">
    <source>
        <dbReference type="Proteomes" id="UP000230423"/>
    </source>
</evidence>
<accession>A0A2G9U0K9</accession>
<gene>
    <name evidence="1" type="ORF">TELCIR_14667</name>
</gene>
<dbReference type="AlphaFoldDB" id="A0A2G9U0K9"/>
<protein>
    <submittedName>
        <fullName evidence="1">Uncharacterized protein</fullName>
    </submittedName>
</protein>
<keyword evidence="2" id="KW-1185">Reference proteome</keyword>
<proteinExistence type="predicted"/>
<sequence>MEVFAKNRIVPIIDFPNRLFYLPASRTRNTAIRKKFMIEIDQLSTDRMSPIRIGIQTLPPDLLQAGRLFAFESGS</sequence>
<reference evidence="1 2" key="1">
    <citation type="submission" date="2015-09" db="EMBL/GenBank/DDBJ databases">
        <title>Draft genome of the parasitic nematode Teladorsagia circumcincta isolate WARC Sus (inbred).</title>
        <authorList>
            <person name="Mitreva M."/>
        </authorList>
    </citation>
    <scope>NUCLEOTIDE SEQUENCE [LARGE SCALE GENOMIC DNA]</scope>
    <source>
        <strain evidence="1 2">S</strain>
    </source>
</reference>
<name>A0A2G9U0K9_TELCI</name>
<organism evidence="1 2">
    <name type="scientific">Teladorsagia circumcincta</name>
    <name type="common">Brown stomach worm</name>
    <name type="synonym">Ostertagia circumcincta</name>
    <dbReference type="NCBI Taxonomy" id="45464"/>
    <lineage>
        <taxon>Eukaryota</taxon>
        <taxon>Metazoa</taxon>
        <taxon>Ecdysozoa</taxon>
        <taxon>Nematoda</taxon>
        <taxon>Chromadorea</taxon>
        <taxon>Rhabditida</taxon>
        <taxon>Rhabditina</taxon>
        <taxon>Rhabditomorpha</taxon>
        <taxon>Strongyloidea</taxon>
        <taxon>Trichostrongylidae</taxon>
        <taxon>Teladorsagia</taxon>
    </lineage>
</organism>
<dbReference type="Proteomes" id="UP000230423">
    <property type="component" value="Unassembled WGS sequence"/>
</dbReference>
<dbReference type="EMBL" id="KZ350587">
    <property type="protein sequence ID" value="PIO63727.1"/>
    <property type="molecule type" value="Genomic_DNA"/>
</dbReference>
<evidence type="ECO:0000313" key="1">
    <source>
        <dbReference type="EMBL" id="PIO63727.1"/>
    </source>
</evidence>